<dbReference type="RefSeq" id="WP_073399842.1">
    <property type="nucleotide sequence ID" value="NZ_FQTV01000004.1"/>
</dbReference>
<evidence type="ECO:0000259" key="1">
    <source>
        <dbReference type="Pfam" id="PF05272"/>
    </source>
</evidence>
<proteinExistence type="predicted"/>
<dbReference type="InterPro" id="IPR014907">
    <property type="entry name" value="BT4734-like_N"/>
</dbReference>
<dbReference type="Pfam" id="PF12990">
    <property type="entry name" value="DUF3874"/>
    <property type="match status" value="1"/>
</dbReference>
<dbReference type="Pfam" id="PF05272">
    <property type="entry name" value="VapE-like_dom"/>
    <property type="match status" value="1"/>
</dbReference>
<sequence>MNITQIRSLGEKKTQRMVKLETLLDSMKNEGKEHLVTTMRHSLQIHYDTESNIYAKKVPRILFAAGFKKENETQVMKQYNGLVLLEVNNLSGTDEAASIRHIASGFPQTKAAFIGSTGKTVKILVPFTLPDGTLPQTYRKAELFHAHAYRRAVLLYQSQIPFPITINKPSLEHSCRLSFDPELYVAPHAHAIRQEQPTEMPAETTYQEAVQEENNPLQRLVPGYERSRVVSTLFETSLNAALIETGGCSGEEGVKPLLVALANNCFKSGIPEEEVVNGAILHFGMKEKEVEVRQTIHNAYLIGKSFGSKPCIRPEQSMAMKADEFMKRRYEFRYNTQTTEVEYRERNSFIFDFRPISDRALNSIALNAQFEGLQLWDRDVKRYVYSDRVPLFSPIEHYLSALPKWDGKDRIRALANTVPCDNPHWPNFFHRWFLCMTAHWRGTDKKHANSTAPLLVGPQGYKKSTFCLNIIPPPLRAYYTDSVDFSQKRDAELSLNRFALINIDEFDQISAGNQAFLKHILQKPVVNTRKPHKTAVQELRRYASFIATSNHADLLTDESGGRRFICILLTGKIDDTQPINHEQLYAQAISELQSGERYWFNADDEVILMNKNREFEQTPAAEQLFHQYYRPAEAGEESSELLAVEIFTQLQKKSGIKLTATRAIHFGRILKKLNIPSRRINGNTYYDVAERPI</sequence>
<dbReference type="EMBL" id="FQTV01000004">
    <property type="protein sequence ID" value="SHE96016.1"/>
    <property type="molecule type" value="Genomic_DNA"/>
</dbReference>
<dbReference type="Proteomes" id="UP000184509">
    <property type="component" value="Unassembled WGS sequence"/>
</dbReference>
<gene>
    <name evidence="4" type="ORF">SAMN05444405_104106</name>
</gene>
<name>A0A1M4XRM5_9BACE</name>
<evidence type="ECO:0000313" key="5">
    <source>
        <dbReference type="Proteomes" id="UP000184509"/>
    </source>
</evidence>
<dbReference type="OrthoDB" id="9801888at2"/>
<feature type="domain" description="BT4734-like N-terminal" evidence="2">
    <location>
        <begin position="55"/>
        <end position="184"/>
    </location>
</feature>
<dbReference type="AlphaFoldDB" id="A0A1M4XRM5"/>
<evidence type="ECO:0000313" key="4">
    <source>
        <dbReference type="EMBL" id="SHE96016.1"/>
    </source>
</evidence>
<dbReference type="PANTHER" id="PTHR34985:SF1">
    <property type="entry name" value="SLR0554 PROTEIN"/>
    <property type="match status" value="1"/>
</dbReference>
<dbReference type="STRING" id="1297750.SAMN05444405_104106"/>
<feature type="domain" description="Virulence-associated protein E-like" evidence="1">
    <location>
        <begin position="401"/>
        <end position="615"/>
    </location>
</feature>
<evidence type="ECO:0000259" key="2">
    <source>
        <dbReference type="Pfam" id="PF08800"/>
    </source>
</evidence>
<feature type="domain" description="DUF3874" evidence="3">
    <location>
        <begin position="619"/>
        <end position="686"/>
    </location>
</feature>
<accession>A0A1M4XRM5</accession>
<dbReference type="InterPro" id="IPR024450">
    <property type="entry name" value="DUF3874"/>
</dbReference>
<organism evidence="4 5">
    <name type="scientific">Bacteroides luti</name>
    <dbReference type="NCBI Taxonomy" id="1297750"/>
    <lineage>
        <taxon>Bacteria</taxon>
        <taxon>Pseudomonadati</taxon>
        <taxon>Bacteroidota</taxon>
        <taxon>Bacteroidia</taxon>
        <taxon>Bacteroidales</taxon>
        <taxon>Bacteroidaceae</taxon>
        <taxon>Bacteroides</taxon>
    </lineage>
</organism>
<dbReference type="Pfam" id="PF08800">
    <property type="entry name" value="BT4734-like_N"/>
    <property type="match status" value="1"/>
</dbReference>
<protein>
    <submittedName>
        <fullName evidence="4">Virulence-associated protein E</fullName>
    </submittedName>
</protein>
<dbReference type="InterPro" id="IPR007936">
    <property type="entry name" value="VapE-like_dom"/>
</dbReference>
<evidence type="ECO:0000259" key="3">
    <source>
        <dbReference type="Pfam" id="PF12990"/>
    </source>
</evidence>
<reference evidence="4 5" key="1">
    <citation type="submission" date="2016-11" db="EMBL/GenBank/DDBJ databases">
        <authorList>
            <person name="Jaros S."/>
            <person name="Januszkiewicz K."/>
            <person name="Wedrychowicz H."/>
        </authorList>
    </citation>
    <scope>NUCLEOTIDE SEQUENCE [LARGE SCALE GENOMIC DNA]</scope>
    <source>
        <strain evidence="4 5">DSM 26991</strain>
    </source>
</reference>
<keyword evidence="5" id="KW-1185">Reference proteome</keyword>
<dbReference type="PANTHER" id="PTHR34985">
    <property type="entry name" value="SLR0554 PROTEIN"/>
    <property type="match status" value="1"/>
</dbReference>